<evidence type="ECO:0000313" key="2">
    <source>
        <dbReference type="EMBL" id="KKF96848.1"/>
    </source>
</evidence>
<name>A0A0F8BWD1_CERFI</name>
<evidence type="ECO:0000313" key="3">
    <source>
        <dbReference type="Proteomes" id="UP000034841"/>
    </source>
</evidence>
<feature type="transmembrane region" description="Helical" evidence="1">
    <location>
        <begin position="37"/>
        <end position="55"/>
    </location>
</feature>
<sequence length="318" mass="35909">MFSHRTASLWTEIPWPQALRQPSIPSGFLTADTHASLAWANIWPILRLVVYVVALSNRVQTGVPQYSKAFKRSRRVSLLLPMHIVHGMVQLAFFELRRMGLIANAVTLPEIGACIFWGWCSLLITKPLRRGHPPTSRAAYQLMAVARPLLEGLSWYNKDPVPYLMSVALLDTFIWVRVQLKVFYFLGRRYNSLAYATSLPISSTISLYSWGFKLPTAFAVVMGIPLVGALDELISLVVKHRFAGKHVTLSTKHMPRSPIDLVLWGLLKLGFANIETLRGFMYQEAPEYTEPVDDEYGYVPQRLITGVPIKGQDKARLS</sequence>
<keyword evidence="1" id="KW-0472">Membrane</keyword>
<feature type="transmembrane region" description="Helical" evidence="1">
    <location>
        <begin position="217"/>
        <end position="238"/>
    </location>
</feature>
<keyword evidence="1" id="KW-0812">Transmembrane</keyword>
<keyword evidence="1" id="KW-1133">Transmembrane helix</keyword>
<dbReference type="EMBL" id="LBBL01000027">
    <property type="protein sequence ID" value="KKF96848.1"/>
    <property type="molecule type" value="Genomic_DNA"/>
</dbReference>
<dbReference type="AlphaFoldDB" id="A0A0F8BWD1"/>
<organism evidence="2 3">
    <name type="scientific">Ceratocystis fimbriata f. sp. platani</name>
    <dbReference type="NCBI Taxonomy" id="88771"/>
    <lineage>
        <taxon>Eukaryota</taxon>
        <taxon>Fungi</taxon>
        <taxon>Dikarya</taxon>
        <taxon>Ascomycota</taxon>
        <taxon>Pezizomycotina</taxon>
        <taxon>Sordariomycetes</taxon>
        <taxon>Hypocreomycetidae</taxon>
        <taxon>Microascales</taxon>
        <taxon>Ceratocystidaceae</taxon>
        <taxon>Ceratocystis</taxon>
    </lineage>
</organism>
<accession>A0A0F8BWD1</accession>
<comment type="caution">
    <text evidence="2">The sequence shown here is derived from an EMBL/GenBank/DDBJ whole genome shotgun (WGS) entry which is preliminary data.</text>
</comment>
<feature type="transmembrane region" description="Helical" evidence="1">
    <location>
        <begin position="192"/>
        <end position="211"/>
    </location>
</feature>
<feature type="transmembrane region" description="Helical" evidence="1">
    <location>
        <begin position="76"/>
        <end position="94"/>
    </location>
</feature>
<dbReference type="Proteomes" id="UP000034841">
    <property type="component" value="Unassembled WGS sequence"/>
</dbReference>
<reference evidence="2 3" key="1">
    <citation type="submission" date="2015-04" db="EMBL/GenBank/DDBJ databases">
        <title>Genome sequence of Ceratocystis platani, a major pathogen of plane trees.</title>
        <authorList>
            <person name="Belbahri L."/>
        </authorList>
    </citation>
    <scope>NUCLEOTIDE SEQUENCE [LARGE SCALE GENOMIC DNA]</scope>
    <source>
        <strain evidence="2 3">CFO</strain>
    </source>
</reference>
<feature type="transmembrane region" description="Helical" evidence="1">
    <location>
        <begin position="100"/>
        <end position="125"/>
    </location>
</feature>
<proteinExistence type="predicted"/>
<keyword evidence="3" id="KW-1185">Reference proteome</keyword>
<protein>
    <submittedName>
        <fullName evidence="2">Uncharacterized protein</fullName>
    </submittedName>
</protein>
<gene>
    <name evidence="2" type="ORF">CFO_g821</name>
</gene>
<evidence type="ECO:0000256" key="1">
    <source>
        <dbReference type="SAM" id="Phobius"/>
    </source>
</evidence>